<reference evidence="1 2" key="1">
    <citation type="journal article" date="2019" name="Sci. Rep.">
        <title>A high-quality genome of Eragrostis curvula grass provides insights into Poaceae evolution and supports new strategies to enhance forage quality.</title>
        <authorList>
            <person name="Carballo J."/>
            <person name="Santos B.A.C.M."/>
            <person name="Zappacosta D."/>
            <person name="Garbus I."/>
            <person name="Selva J.P."/>
            <person name="Gallo C.A."/>
            <person name="Diaz A."/>
            <person name="Albertini E."/>
            <person name="Caccamo M."/>
            <person name="Echenique V."/>
        </authorList>
    </citation>
    <scope>NUCLEOTIDE SEQUENCE [LARGE SCALE GENOMIC DNA]</scope>
    <source>
        <strain evidence="2">cv. Victoria</strain>
        <tissue evidence="1">Leaf</tissue>
    </source>
</reference>
<dbReference type="AlphaFoldDB" id="A0A5J9V633"/>
<proteinExistence type="predicted"/>
<comment type="caution">
    <text evidence="1">The sequence shown here is derived from an EMBL/GenBank/DDBJ whole genome shotgun (WGS) entry which is preliminary data.</text>
</comment>
<name>A0A5J9V633_9POAL</name>
<dbReference type="EMBL" id="RWGY01000011">
    <property type="protein sequence ID" value="TVU31386.1"/>
    <property type="molecule type" value="Genomic_DNA"/>
</dbReference>
<evidence type="ECO:0000313" key="2">
    <source>
        <dbReference type="Proteomes" id="UP000324897"/>
    </source>
</evidence>
<feature type="non-terminal residue" evidence="1">
    <location>
        <position position="1"/>
    </location>
</feature>
<organism evidence="1 2">
    <name type="scientific">Eragrostis curvula</name>
    <name type="common">weeping love grass</name>
    <dbReference type="NCBI Taxonomy" id="38414"/>
    <lineage>
        <taxon>Eukaryota</taxon>
        <taxon>Viridiplantae</taxon>
        <taxon>Streptophyta</taxon>
        <taxon>Embryophyta</taxon>
        <taxon>Tracheophyta</taxon>
        <taxon>Spermatophyta</taxon>
        <taxon>Magnoliopsida</taxon>
        <taxon>Liliopsida</taxon>
        <taxon>Poales</taxon>
        <taxon>Poaceae</taxon>
        <taxon>PACMAD clade</taxon>
        <taxon>Chloridoideae</taxon>
        <taxon>Eragrostideae</taxon>
        <taxon>Eragrostidinae</taxon>
        <taxon>Eragrostis</taxon>
    </lineage>
</organism>
<dbReference type="Gramene" id="TVU31386">
    <property type="protein sequence ID" value="TVU31386"/>
    <property type="gene ID" value="EJB05_23069"/>
</dbReference>
<dbReference type="Proteomes" id="UP000324897">
    <property type="component" value="Chromosome 1"/>
</dbReference>
<evidence type="ECO:0000313" key="1">
    <source>
        <dbReference type="EMBL" id="TVU31386.1"/>
    </source>
</evidence>
<keyword evidence="2" id="KW-1185">Reference proteome</keyword>
<sequence>MGTRGVFSLGTGTLTSFVEDSDLQSILEHLECTSANMTEFVLLLMGCERICRRPEVTLTFTQTLLCSDVMLRSSRSSGSC</sequence>
<accession>A0A5J9V633</accession>
<protein>
    <submittedName>
        <fullName evidence="1">Uncharacterized protein</fullName>
    </submittedName>
</protein>
<gene>
    <name evidence="1" type="ORF">EJB05_23069</name>
</gene>